<keyword evidence="5 9" id="KW-0067">ATP-binding</keyword>
<dbReference type="Gene3D" id="1.25.40.20">
    <property type="entry name" value="Ankyrin repeat-containing domain"/>
    <property type="match status" value="2"/>
</dbReference>
<keyword evidence="13" id="KW-1185">Reference proteome</keyword>
<evidence type="ECO:0000256" key="7">
    <source>
        <dbReference type="ARBA" id="ARBA00048201"/>
    </source>
</evidence>
<feature type="compositionally biased region" description="Basic residues" evidence="10">
    <location>
        <begin position="947"/>
        <end position="960"/>
    </location>
</feature>
<dbReference type="PANTHER" id="PTHR11947">
    <property type="entry name" value="PYRUVATE DEHYDROGENASE KINASE"/>
    <property type="match status" value="1"/>
</dbReference>
<dbReference type="Pfam" id="PF10436">
    <property type="entry name" value="BCDHK_Adom3"/>
    <property type="match status" value="1"/>
</dbReference>
<reference evidence="12 13" key="1">
    <citation type="submission" date="2024-02" db="EMBL/GenBank/DDBJ databases">
        <authorList>
            <person name="Chen Y."/>
            <person name="Shah S."/>
            <person name="Dougan E. K."/>
            <person name="Thang M."/>
            <person name="Chan C."/>
        </authorList>
    </citation>
    <scope>NUCLEOTIDE SEQUENCE [LARGE SCALE GENOMIC DNA]</scope>
</reference>
<organism evidence="12 13">
    <name type="scientific">Durusdinium trenchii</name>
    <dbReference type="NCBI Taxonomy" id="1381693"/>
    <lineage>
        <taxon>Eukaryota</taxon>
        <taxon>Sar</taxon>
        <taxon>Alveolata</taxon>
        <taxon>Dinophyceae</taxon>
        <taxon>Suessiales</taxon>
        <taxon>Symbiodiniaceae</taxon>
        <taxon>Durusdinium</taxon>
    </lineage>
</organism>
<feature type="domain" description="Branched-chain alpha-ketoacid dehydrogenase kinase/Pyruvate dehydrogenase kinase N-terminal" evidence="11">
    <location>
        <begin position="71"/>
        <end position="211"/>
    </location>
</feature>
<feature type="region of interest" description="Disordered" evidence="10">
    <location>
        <begin position="1293"/>
        <end position="1313"/>
    </location>
</feature>
<evidence type="ECO:0000256" key="2">
    <source>
        <dbReference type="ARBA" id="ARBA00022679"/>
    </source>
</evidence>
<dbReference type="InterPro" id="IPR036770">
    <property type="entry name" value="Ankyrin_rpt-contain_sf"/>
</dbReference>
<feature type="region of interest" description="Disordered" evidence="10">
    <location>
        <begin position="842"/>
        <end position="934"/>
    </location>
</feature>
<evidence type="ECO:0000256" key="8">
    <source>
        <dbReference type="PROSITE-ProRule" id="PRU00023"/>
    </source>
</evidence>
<dbReference type="PROSITE" id="PS50088">
    <property type="entry name" value="ANK_REPEAT"/>
    <property type="match status" value="2"/>
</dbReference>
<dbReference type="SUPFAM" id="SSF54928">
    <property type="entry name" value="RNA-binding domain, RBD"/>
    <property type="match status" value="1"/>
</dbReference>
<dbReference type="EC" id="2.7.11.-" evidence="9"/>
<evidence type="ECO:0000256" key="5">
    <source>
        <dbReference type="ARBA" id="ARBA00022840"/>
    </source>
</evidence>
<accession>A0ABP0SRG4</accession>
<dbReference type="Proteomes" id="UP001642484">
    <property type="component" value="Unassembled WGS sequence"/>
</dbReference>
<protein>
    <recommendedName>
        <fullName evidence="9">Protein-serine/threonine kinase</fullName>
        <ecNumber evidence="9">2.7.11.-</ecNumber>
    </recommendedName>
</protein>
<gene>
    <name evidence="12" type="ORF">CCMP2556_LOCUS53172</name>
</gene>
<keyword evidence="3 9" id="KW-0547">Nucleotide-binding</keyword>
<dbReference type="EMBL" id="CAXAMN010028073">
    <property type="protein sequence ID" value="CAK9115015.1"/>
    <property type="molecule type" value="Genomic_DNA"/>
</dbReference>
<dbReference type="InterPro" id="IPR036890">
    <property type="entry name" value="HATPase_C_sf"/>
</dbReference>
<comment type="caution">
    <text evidence="12">The sequence shown here is derived from an EMBL/GenBank/DDBJ whole genome shotgun (WGS) entry which is preliminary data.</text>
</comment>
<evidence type="ECO:0000256" key="1">
    <source>
        <dbReference type="ARBA" id="ARBA00006155"/>
    </source>
</evidence>
<dbReference type="InterPro" id="IPR036784">
    <property type="entry name" value="AK/P_DHK_N_sf"/>
</dbReference>
<dbReference type="InterPro" id="IPR039028">
    <property type="entry name" value="BCKD/PDK"/>
</dbReference>
<keyword evidence="2 9" id="KW-0808">Transferase</keyword>
<evidence type="ECO:0000256" key="9">
    <source>
        <dbReference type="RuleBase" id="RU366032"/>
    </source>
</evidence>
<dbReference type="SUPFAM" id="SSF48403">
    <property type="entry name" value="Ankyrin repeat"/>
    <property type="match status" value="1"/>
</dbReference>
<keyword evidence="6 9" id="KW-0496">Mitochondrion</keyword>
<feature type="repeat" description="ANK" evidence="8">
    <location>
        <begin position="1095"/>
        <end position="1126"/>
    </location>
</feature>
<dbReference type="Gene3D" id="3.30.565.10">
    <property type="entry name" value="Histidine kinase-like ATPase, C-terminal domain"/>
    <property type="match status" value="1"/>
</dbReference>
<keyword evidence="8" id="KW-0040">ANK repeat</keyword>
<dbReference type="Gene3D" id="1.20.140.20">
    <property type="entry name" value="Alpha-ketoacid/pyruvate dehydrogenase kinase, N-terminal domain"/>
    <property type="match status" value="1"/>
</dbReference>
<keyword evidence="4 9" id="KW-0418">Kinase</keyword>
<dbReference type="PANTHER" id="PTHR11947:SF3">
    <property type="entry name" value="[PYRUVATE DEHYDROGENASE (ACETYL-TRANSFERRING)] KINASE, MITOCHONDRIAL"/>
    <property type="match status" value="1"/>
</dbReference>
<dbReference type="SMART" id="SM00248">
    <property type="entry name" value="ANK"/>
    <property type="match status" value="4"/>
</dbReference>
<evidence type="ECO:0000259" key="11">
    <source>
        <dbReference type="Pfam" id="PF10436"/>
    </source>
</evidence>
<dbReference type="InterPro" id="IPR002110">
    <property type="entry name" value="Ankyrin_rpt"/>
</dbReference>
<evidence type="ECO:0000256" key="4">
    <source>
        <dbReference type="ARBA" id="ARBA00022777"/>
    </source>
</evidence>
<sequence length="1941" mass="214831">MDVVLLQNRCATNPHPIGRPIGRPIGPLRHLAVISSSRLDEFMQAELSIFAKQRPPQPLSFLDVIKASSCLEGLAQLVHEELPVRFARRLKHIERVERWDRIPELMDLHTMHVESFKQLRLSDPSKPSAYAEAILEIRQRHKRLPRLFAEAVKRIASINESVDQTEEEPSTNLELWAETFLRSRVSTELLMSHFEACAKQSSTETKVGIIDMKCDPWQICLSAVLATQDGPYACHIETEGPSEKVEFCHVPRYLFYIMEELLSNSARAAAEKARAAGTEPHPIRVSLCADDSQVVIRISDRAGGMHSKCASQVWSYLFTTSPVLATLAHRVEEAPWGVDGHGESPMAGRGIGLPLCRLYAMYLGASLHLMMLGPPWKEVLQGLLCAQPADAEVEDRDLEDRTPLMWAARHGHLSVVKLLLRRCPDLTHRDKEGLAALDHCREHLEMRAAVVLAGAARVFGHRNSASAWPMAHSGTIFRLGDAGGWTPLTWAVLHNSADMAHVLVRPFDAQSTKFLARQRWRRAERRSARNGYGAYPELIGENSELGQQLSRRGRQVGGLAEGARLASVLGANTRLLDAAQASNFTDAQEALEQGACPNAKQVVPDGGRSRLAEDEILAGAEEAVRCGAETATMWAARHGNADLAPRRPRDTVGCEDERDARGWTAVLWGSLTGDAGSPRRRCRERCEEVESVHLDRICGLTLKAATGRPKLDQGRPRTEDPVIDPLGVKSFRCYRCETDRHHGKSFSDHLGLEHRETWSGQNRVVEAELHQKSWEGDSAVLLLAAKADVEDKLGRLPMFIAACGTSPKACEVLCAGALEAVRTGHAEDGRALPQLPVELPEPEEAKAKAGSAPDACRCPRKTRSSVTSGGVFMMDPEDSERKHGRVAPPSRSNQRPKTLLNPLGPLRRVISEKLPRQRRGGAEGRDPSLCQVRLPPLQRGATDLAKKRFAAQRTGSRRKSREAGEGHLARLAQTVAVEGADRRPRAVVAAKVHRSDTDDPDCAAARSAMAERLTRFRASVTLSDGFSKEIPTSKDEAMGVGCYFWPLNDGFGRCEGSQESDPSKPTKGPGVQRLLVRCSESEQHGDDVVEDANSKGETPLHVAVDAGQSLGHFKVLSKLVDLQADVQRMCGCTQTLDNFWKLLKKSMPKSLHAREMEVDARVVSQRLWSYAYSFQLRFAGTHRAFVTERNARRYVIVLGASHMDLISQLTEAGREAIMSGSKGSPKSTLTDLEKAAATAKAHYEELVYQDLKGRIVVRGEKEERDERYRLWQEAEAIDTEDLAKDEEFAKLPGEMSSSADSDGLAKSKTSHLRGRKELKGYETREFDEEGANHGANCNARDRHGETPLMRAAAANYSEAVEKMLREPSTQAAHLAADHPSLRATLERAGARGFLHFQRNQSVQLAGRGARERMEKLPTKMTPEVTLTCQTVEWSETIDLERKITLLLKKVVVKPVHMEAPPGGSDRVVTRGALTTVTRRYAEKVVMDPILGRPRGHCFIDFLDSRSSEKALELDGSDLLGLFLQGKQSFSVSRYRSFTHMVSEAECRESKAQRLKAWLNTARCRLSEEAYKRFRATLPTLRQCEEAQPVLEKLAELLDGADFPEGEDARQAFHTGFAESLPPHLRPKQQPPVADVTVMDLLRKAKGKRGRFEQNGLGGEALGRGIWGWASVELWGVTTEGAVTPGLRWKLLQVQRAHAAQGTDTEGLWTSVPSAMRSLRCGAARLRAAMRTRRCTAYEATTLAVPSTALNSAALNQVDLPRRFKGSDFNVTVCRSTCDTLAESVAQGNHHHVEGLMVALRLMMPVQSGSERAFARPRDDFILRPEILQWSKQDFLGGLEENMRIVQSCEAAFAELMASYAEGFRAPEVLAAGLDLAVVYLKNYSLDKADTLYSAMEAHCMSRGLPWDVKFMQDLATLRCKQNRQAEAAKLLEATYGPHPTN</sequence>
<dbReference type="SUPFAM" id="SSF69012">
    <property type="entry name" value="alpha-ketoacid dehydrogenase kinase, N-terminal domain"/>
    <property type="match status" value="1"/>
</dbReference>
<dbReference type="PROSITE" id="PS50297">
    <property type="entry name" value="ANK_REP_REGION"/>
    <property type="match status" value="2"/>
</dbReference>
<evidence type="ECO:0000256" key="3">
    <source>
        <dbReference type="ARBA" id="ARBA00022741"/>
    </source>
</evidence>
<proteinExistence type="inferred from homology"/>
<comment type="catalytic activity">
    <reaction evidence="7">
        <text>L-seryl-[pyruvate dehydrogenase E1 alpha subunit] + ATP = O-phospho-L-seryl-[pyruvate dehydrogenase E1 alpha subunit] + ADP + H(+)</text>
        <dbReference type="Rhea" id="RHEA:23052"/>
        <dbReference type="Rhea" id="RHEA-COMP:13689"/>
        <dbReference type="Rhea" id="RHEA-COMP:13690"/>
        <dbReference type="ChEBI" id="CHEBI:15378"/>
        <dbReference type="ChEBI" id="CHEBI:29999"/>
        <dbReference type="ChEBI" id="CHEBI:30616"/>
        <dbReference type="ChEBI" id="CHEBI:83421"/>
        <dbReference type="ChEBI" id="CHEBI:456216"/>
        <dbReference type="EC" id="2.7.11.2"/>
    </reaction>
</comment>
<dbReference type="InterPro" id="IPR035979">
    <property type="entry name" value="RBD_domain_sf"/>
</dbReference>
<feature type="repeat" description="ANK" evidence="8">
    <location>
        <begin position="399"/>
        <end position="431"/>
    </location>
</feature>
<feature type="region of interest" description="Disordered" evidence="10">
    <location>
        <begin position="947"/>
        <end position="969"/>
    </location>
</feature>
<dbReference type="SUPFAM" id="SSF55874">
    <property type="entry name" value="ATPase domain of HSP90 chaperone/DNA topoisomerase II/histidine kinase"/>
    <property type="match status" value="1"/>
</dbReference>
<comment type="subcellular location">
    <subcellularLocation>
        <location evidence="9">Mitochondrion matrix</location>
    </subcellularLocation>
</comment>
<evidence type="ECO:0000256" key="10">
    <source>
        <dbReference type="SAM" id="MobiDB-lite"/>
    </source>
</evidence>
<dbReference type="Pfam" id="PF00023">
    <property type="entry name" value="Ank"/>
    <property type="match status" value="1"/>
</dbReference>
<feature type="compositionally biased region" description="Basic and acidic residues" evidence="10">
    <location>
        <begin position="909"/>
        <end position="926"/>
    </location>
</feature>
<evidence type="ECO:0000256" key="6">
    <source>
        <dbReference type="ARBA" id="ARBA00023128"/>
    </source>
</evidence>
<name>A0ABP0SRG4_9DINO</name>
<comment type="similarity">
    <text evidence="1 9">Belongs to the PDK/BCKDK protein kinase family.</text>
</comment>
<dbReference type="InterPro" id="IPR018955">
    <property type="entry name" value="BCDHK/PDK_N"/>
</dbReference>
<evidence type="ECO:0000313" key="12">
    <source>
        <dbReference type="EMBL" id="CAK9115015.1"/>
    </source>
</evidence>
<evidence type="ECO:0000313" key="13">
    <source>
        <dbReference type="Proteomes" id="UP001642484"/>
    </source>
</evidence>